<gene>
    <name evidence="2" type="ORF">HD599_003266</name>
</gene>
<proteinExistence type="predicted"/>
<evidence type="ECO:0000313" key="2">
    <source>
        <dbReference type="EMBL" id="MBB5844943.1"/>
    </source>
</evidence>
<reference evidence="2 3" key="1">
    <citation type="submission" date="2020-08" db="EMBL/GenBank/DDBJ databases">
        <title>Sequencing the genomes of 1000 actinobacteria strains.</title>
        <authorList>
            <person name="Klenk H.-P."/>
        </authorList>
    </citation>
    <scope>NUCLEOTIDE SEQUENCE [LARGE SCALE GENOMIC DNA]</scope>
    <source>
        <strain evidence="2 3">DSM 105784</strain>
    </source>
</reference>
<keyword evidence="3" id="KW-1185">Reference proteome</keyword>
<evidence type="ECO:0000313" key="3">
    <source>
        <dbReference type="Proteomes" id="UP000536685"/>
    </source>
</evidence>
<protein>
    <submittedName>
        <fullName evidence="2">Uncharacterized protein with PIN domain</fullName>
    </submittedName>
</protein>
<name>A0A841ATH1_9MICO</name>
<accession>A0A841ATH1</accession>
<comment type="caution">
    <text evidence="2">The sequence shown here is derived from an EMBL/GenBank/DDBJ whole genome shotgun (WGS) entry which is preliminary data.</text>
</comment>
<dbReference type="RefSeq" id="WP_184239607.1">
    <property type="nucleotide sequence ID" value="NZ_JACHMJ010000001.1"/>
</dbReference>
<sequence>MGLSRKRQREFTRLKKQAEELLQSQKDVLEHASGVVKEAGHQAANYAREEVSPRVKDTYEAKLQPVVNSGVTATRSVATHTKDKIVDDVLPAVSSALASAIAVLEAAKNPQVRDAVKHFSKNADEVTKRVSKGADKLSKTADKFGKNVAKNATQFGTKVGVVQPKKSSGPGKYILIGLAVVAVAGVGYAVWQTLRADDDLWIDDETDTSGDTVAADAVGA</sequence>
<feature type="transmembrane region" description="Helical" evidence="1">
    <location>
        <begin position="173"/>
        <end position="191"/>
    </location>
</feature>
<organism evidence="2 3">
    <name type="scientific">Conyzicola lurida</name>
    <dbReference type="NCBI Taxonomy" id="1172621"/>
    <lineage>
        <taxon>Bacteria</taxon>
        <taxon>Bacillati</taxon>
        <taxon>Actinomycetota</taxon>
        <taxon>Actinomycetes</taxon>
        <taxon>Micrococcales</taxon>
        <taxon>Microbacteriaceae</taxon>
        <taxon>Conyzicola</taxon>
    </lineage>
</organism>
<dbReference type="AlphaFoldDB" id="A0A841ATH1"/>
<evidence type="ECO:0000256" key="1">
    <source>
        <dbReference type="SAM" id="Phobius"/>
    </source>
</evidence>
<keyword evidence="1" id="KW-1133">Transmembrane helix</keyword>
<dbReference type="Proteomes" id="UP000536685">
    <property type="component" value="Unassembled WGS sequence"/>
</dbReference>
<keyword evidence="1" id="KW-0472">Membrane</keyword>
<dbReference type="EMBL" id="JACHMJ010000001">
    <property type="protein sequence ID" value="MBB5844943.1"/>
    <property type="molecule type" value="Genomic_DNA"/>
</dbReference>
<keyword evidence="1" id="KW-0812">Transmembrane</keyword>